<dbReference type="Pfam" id="PF01312">
    <property type="entry name" value="Bac_export_2"/>
    <property type="match status" value="1"/>
</dbReference>
<dbReference type="PANTHER" id="PTHR30531">
    <property type="entry name" value="FLAGELLAR BIOSYNTHETIC PROTEIN FLHB"/>
    <property type="match status" value="1"/>
</dbReference>
<dbReference type="EMBL" id="UOFI01000056">
    <property type="protein sequence ID" value="VAW64505.1"/>
    <property type="molecule type" value="Genomic_DNA"/>
</dbReference>
<sequence length="94" mass="10306">MYKHTKKPKTIAVALEYDGSNTPTISAQGVGDVAEKIIDIAKQCGVPLQQDSELVEILAELNLGDEVPENLYRAVAEVIAFAYILSGKFPENWK</sequence>
<keyword evidence="1" id="KW-0966">Cell projection</keyword>
<gene>
    <name evidence="1" type="ORF">MNBD_GAMMA09-914</name>
</gene>
<dbReference type="SUPFAM" id="SSF160544">
    <property type="entry name" value="EscU C-terminal domain-like"/>
    <property type="match status" value="1"/>
</dbReference>
<dbReference type="InterPro" id="IPR006135">
    <property type="entry name" value="T3SS_substrate_exporter"/>
</dbReference>
<keyword evidence="1" id="KW-0282">Flagellum</keyword>
<dbReference type="GO" id="GO:0009306">
    <property type="term" value="P:protein secretion"/>
    <property type="evidence" value="ECO:0007669"/>
    <property type="project" value="InterPro"/>
</dbReference>
<dbReference type="GO" id="GO:0005886">
    <property type="term" value="C:plasma membrane"/>
    <property type="evidence" value="ECO:0007669"/>
    <property type="project" value="TreeGrafter"/>
</dbReference>
<keyword evidence="1" id="KW-0969">Cilium</keyword>
<dbReference type="AlphaFoldDB" id="A0A3B0X870"/>
<accession>A0A3B0X870</accession>
<name>A0A3B0X870_9ZZZZ</name>
<protein>
    <submittedName>
        <fullName evidence="1">Uncharacterized homolog of the cytoplasmic domain of flagellar protein FhlB</fullName>
    </submittedName>
</protein>
<evidence type="ECO:0000313" key="1">
    <source>
        <dbReference type="EMBL" id="VAW64505.1"/>
    </source>
</evidence>
<dbReference type="Gene3D" id="3.40.1690.10">
    <property type="entry name" value="secretion proteins EscU"/>
    <property type="match status" value="1"/>
</dbReference>
<proteinExistence type="predicted"/>
<organism evidence="1">
    <name type="scientific">hydrothermal vent metagenome</name>
    <dbReference type="NCBI Taxonomy" id="652676"/>
    <lineage>
        <taxon>unclassified sequences</taxon>
        <taxon>metagenomes</taxon>
        <taxon>ecological metagenomes</taxon>
    </lineage>
</organism>
<dbReference type="PANTHER" id="PTHR30531:SF12">
    <property type="entry name" value="FLAGELLAR BIOSYNTHETIC PROTEIN FLHB"/>
    <property type="match status" value="1"/>
</dbReference>
<dbReference type="InterPro" id="IPR029025">
    <property type="entry name" value="T3SS_substrate_exporter_C"/>
</dbReference>
<reference evidence="1" key="1">
    <citation type="submission" date="2018-06" db="EMBL/GenBank/DDBJ databases">
        <authorList>
            <person name="Zhirakovskaya E."/>
        </authorList>
    </citation>
    <scope>NUCLEOTIDE SEQUENCE</scope>
</reference>